<dbReference type="EMBL" id="FXLY01000012">
    <property type="protein sequence ID" value="SMN22587.1"/>
    <property type="molecule type" value="Genomic_DNA"/>
</dbReference>
<gene>
    <name evidence="1" type="ORF">KASA_0G02013G</name>
</gene>
<reference evidence="1 2" key="1">
    <citation type="submission" date="2017-04" db="EMBL/GenBank/DDBJ databases">
        <authorList>
            <person name="Afonso C.L."/>
            <person name="Miller P.J."/>
            <person name="Scott M.A."/>
            <person name="Spackman E."/>
            <person name="Goraichik I."/>
            <person name="Dimitrov K.M."/>
            <person name="Suarez D.L."/>
            <person name="Swayne D.E."/>
        </authorList>
    </citation>
    <scope>NUCLEOTIDE SEQUENCE [LARGE SCALE GENOMIC DNA]</scope>
</reference>
<protein>
    <submittedName>
        <fullName evidence="1">Uncharacterized protein</fullName>
    </submittedName>
</protein>
<evidence type="ECO:0000313" key="2">
    <source>
        <dbReference type="Proteomes" id="UP000196158"/>
    </source>
</evidence>
<sequence length="350" mass="41190">MEIFIKNNNTLLKGTKFDSKPLFTAMKDDRFTTIANNFMTKYGKSKTKGIPIKGKEYIIHEDEDGGNPFVKELRVSLQPFYMPLVDSILLIVGCDDTDSIVITSPTKGNPGRFFTTSEYSYKYYNTEEFLRQLGKNLKFASPKYDGNFMTLEKDWHKSLRSRYCSKLKTYVVPNPVEYFPILFIGCSRHNIKHMYANVTSLLRASNEPRLYTPFAFIHALIRPLVFNIVGGKLLHRQRLPNIDIPNEEYFHFREEFLSKINRNMISDCKCRSNTELIPVDPPNQEYSWLWADIHLNRYEQRRYTGTFWMTNYNYERRRSPQRYSQVNCECSCQKLSVTYCETLSKNIVKN</sequence>
<keyword evidence="2" id="KW-1185">Reference proteome</keyword>
<organism evidence="1 2">
    <name type="scientific">Maudiozyma saulgeensis</name>
    <dbReference type="NCBI Taxonomy" id="1789683"/>
    <lineage>
        <taxon>Eukaryota</taxon>
        <taxon>Fungi</taxon>
        <taxon>Dikarya</taxon>
        <taxon>Ascomycota</taxon>
        <taxon>Saccharomycotina</taxon>
        <taxon>Saccharomycetes</taxon>
        <taxon>Saccharomycetales</taxon>
        <taxon>Saccharomycetaceae</taxon>
        <taxon>Maudiozyma</taxon>
    </lineage>
</organism>
<dbReference type="Proteomes" id="UP000196158">
    <property type="component" value="Unassembled WGS sequence"/>
</dbReference>
<accession>A0A1X7RA91</accession>
<dbReference type="AlphaFoldDB" id="A0A1X7RA91"/>
<proteinExistence type="predicted"/>
<name>A0A1X7RA91_9SACH</name>
<evidence type="ECO:0000313" key="1">
    <source>
        <dbReference type="EMBL" id="SMN22587.1"/>
    </source>
</evidence>